<proteinExistence type="predicted"/>
<dbReference type="InterPro" id="IPR003439">
    <property type="entry name" value="ABC_transporter-like_ATP-bd"/>
</dbReference>
<evidence type="ECO:0000256" key="3">
    <source>
        <dbReference type="ARBA" id="ARBA00022840"/>
    </source>
</evidence>
<organism evidence="5 6">
    <name type="scientific">Variimorphobacter saccharofermentans</name>
    <dbReference type="NCBI Taxonomy" id="2755051"/>
    <lineage>
        <taxon>Bacteria</taxon>
        <taxon>Bacillati</taxon>
        <taxon>Bacillota</taxon>
        <taxon>Clostridia</taxon>
        <taxon>Lachnospirales</taxon>
        <taxon>Lachnospiraceae</taxon>
        <taxon>Variimorphobacter</taxon>
    </lineage>
</organism>
<dbReference type="InterPro" id="IPR050763">
    <property type="entry name" value="ABC_transporter_ATP-binding"/>
</dbReference>
<protein>
    <submittedName>
        <fullName evidence="5">ATP-binding cassette domain-containing protein</fullName>
    </submittedName>
</protein>
<dbReference type="InterPro" id="IPR017871">
    <property type="entry name" value="ABC_transporter-like_CS"/>
</dbReference>
<dbReference type="SMART" id="SM00382">
    <property type="entry name" value="AAA"/>
    <property type="match status" value="1"/>
</dbReference>
<evidence type="ECO:0000313" key="6">
    <source>
        <dbReference type="Proteomes" id="UP000574276"/>
    </source>
</evidence>
<dbReference type="SUPFAM" id="SSF52540">
    <property type="entry name" value="P-loop containing nucleoside triphosphate hydrolases"/>
    <property type="match status" value="1"/>
</dbReference>
<evidence type="ECO:0000256" key="1">
    <source>
        <dbReference type="ARBA" id="ARBA00022448"/>
    </source>
</evidence>
<dbReference type="EMBL" id="JACEGA010000001">
    <property type="protein sequence ID" value="MBB2182921.1"/>
    <property type="molecule type" value="Genomic_DNA"/>
</dbReference>
<dbReference type="Proteomes" id="UP000574276">
    <property type="component" value="Unassembled WGS sequence"/>
</dbReference>
<feature type="domain" description="ABC transporter" evidence="4">
    <location>
        <begin position="24"/>
        <end position="257"/>
    </location>
</feature>
<sequence>MNVIETKNLTKTYRRFQKDAGLKGSVKSLFKREYITKIAVNEFDFTVHEGEFIGLIGPNGAGKTTLVKMLTGIVAPTSGEISVAGYYPNKLENAFKKQYAVVMGQKSQLFFELSAADTFLLFKELYHIPDKEYQDNLNYFIELFGVRDLMNVQVRTLSLGERMKLELIVALLHNPKILFLDEPTIGLDAIAQKQIRKFLKEVNETKGTTILLTSHYMEDIKSLCKRCVVINGGTKLYDGDTDTLFHKYQTHKKISISFEHEETCKLDQDYTILEETPYKLTLLIRKEQSQKLLKDILDRYELSDITIEEEDIGNVVERIYNDKNEVLE</sequence>
<reference evidence="5 6" key="1">
    <citation type="submission" date="2020-07" db="EMBL/GenBank/DDBJ databases">
        <title>Characterization and genome sequencing of isolate MD1, a novel member within the family Lachnospiraceae.</title>
        <authorList>
            <person name="Rettenmaier R."/>
            <person name="Di Bello L."/>
            <person name="Zinser C."/>
            <person name="Scheitz K."/>
            <person name="Liebl W."/>
            <person name="Zverlov V."/>
        </authorList>
    </citation>
    <scope>NUCLEOTIDE SEQUENCE [LARGE SCALE GENOMIC DNA]</scope>
    <source>
        <strain evidence="5 6">MD1</strain>
    </source>
</reference>
<dbReference type="PANTHER" id="PTHR42711">
    <property type="entry name" value="ABC TRANSPORTER ATP-BINDING PROTEIN"/>
    <property type="match status" value="1"/>
</dbReference>
<dbReference type="PROSITE" id="PS50893">
    <property type="entry name" value="ABC_TRANSPORTER_2"/>
    <property type="match status" value="1"/>
</dbReference>
<evidence type="ECO:0000313" key="5">
    <source>
        <dbReference type="EMBL" id="MBB2182921.1"/>
    </source>
</evidence>
<keyword evidence="1" id="KW-0813">Transport</keyword>
<dbReference type="InterPro" id="IPR027417">
    <property type="entry name" value="P-loop_NTPase"/>
</dbReference>
<dbReference type="PROSITE" id="PS00211">
    <property type="entry name" value="ABC_TRANSPORTER_1"/>
    <property type="match status" value="1"/>
</dbReference>
<dbReference type="Gene3D" id="3.40.50.300">
    <property type="entry name" value="P-loop containing nucleotide triphosphate hydrolases"/>
    <property type="match status" value="1"/>
</dbReference>
<dbReference type="RefSeq" id="WP_228352609.1">
    <property type="nucleotide sequence ID" value="NZ_JACEGA010000001.1"/>
</dbReference>
<dbReference type="GO" id="GO:0005524">
    <property type="term" value="F:ATP binding"/>
    <property type="evidence" value="ECO:0007669"/>
    <property type="project" value="UniProtKB-KW"/>
</dbReference>
<evidence type="ECO:0000259" key="4">
    <source>
        <dbReference type="PROSITE" id="PS50893"/>
    </source>
</evidence>
<comment type="caution">
    <text evidence="5">The sequence shown here is derived from an EMBL/GenBank/DDBJ whole genome shotgun (WGS) entry which is preliminary data.</text>
</comment>
<evidence type="ECO:0000256" key="2">
    <source>
        <dbReference type="ARBA" id="ARBA00022741"/>
    </source>
</evidence>
<dbReference type="InterPro" id="IPR003593">
    <property type="entry name" value="AAA+_ATPase"/>
</dbReference>
<dbReference type="GO" id="GO:0016887">
    <property type="term" value="F:ATP hydrolysis activity"/>
    <property type="evidence" value="ECO:0007669"/>
    <property type="project" value="InterPro"/>
</dbReference>
<name>A0A839K2K6_9FIRM</name>
<dbReference type="AlphaFoldDB" id="A0A839K2K6"/>
<keyword evidence="6" id="KW-1185">Reference proteome</keyword>
<keyword evidence="2" id="KW-0547">Nucleotide-binding</keyword>
<keyword evidence="3 5" id="KW-0067">ATP-binding</keyword>
<dbReference type="Pfam" id="PF00005">
    <property type="entry name" value="ABC_tran"/>
    <property type="match status" value="1"/>
</dbReference>
<gene>
    <name evidence="5" type="ORF">H0486_08530</name>
</gene>
<accession>A0A839K2K6</accession>
<dbReference type="PANTHER" id="PTHR42711:SF4">
    <property type="entry name" value="ABC TRANSPORTER RELATED"/>
    <property type="match status" value="1"/>
</dbReference>